<dbReference type="EMBL" id="HBIM01011560">
    <property type="protein sequence ID" value="CAE0412300.1"/>
    <property type="molecule type" value="Transcribed_RNA"/>
</dbReference>
<organism evidence="2">
    <name type="scientific">Amphora coffeiformis</name>
    <dbReference type="NCBI Taxonomy" id="265554"/>
    <lineage>
        <taxon>Eukaryota</taxon>
        <taxon>Sar</taxon>
        <taxon>Stramenopiles</taxon>
        <taxon>Ochrophyta</taxon>
        <taxon>Bacillariophyta</taxon>
        <taxon>Bacillariophyceae</taxon>
        <taxon>Bacillariophycidae</taxon>
        <taxon>Thalassiophysales</taxon>
        <taxon>Catenulaceae</taxon>
        <taxon>Amphora</taxon>
    </lineage>
</organism>
<sequence length="378" mass="42711">MVTLSAKRPVRIKRRQQSQKGSLFAYKVPLLIVFLSFVFVLLTYYYLLGATSRNGTLPQIPQRLRAKMMQVKEILHEQYFRKTIVDCLPTRNPKCKTFVPESVGDNEKVQRVALVVPPGKVSLYILNHMTLLAQRYNNNPKYKGPNIEVFQTSHVPPYGYGKSHGLTRIVKLTPSPLMVHVVDALEAVLVTGQTMEAITVEDIQVALLQIMRFHCRLSHVAAHTASLSIDAAALRNVTELERVLQDFMIPNEDNSHVGPFHADLSLEETADEDENKVLSDQEFLETNLLTKLAGTLENQNTDALWAKLDQVLQDEMKRTKDQSIWPCPTFWGAEPFQLSTVTEKLAKALSPNCDDPYVSCFVQKDKCEAMGDPVCKKQ</sequence>
<dbReference type="AlphaFoldDB" id="A0A7S3L540"/>
<keyword evidence="1" id="KW-0812">Transmembrane</keyword>
<evidence type="ECO:0000256" key="1">
    <source>
        <dbReference type="SAM" id="Phobius"/>
    </source>
</evidence>
<name>A0A7S3L540_9STRA</name>
<gene>
    <name evidence="2" type="ORF">ACOF00016_LOCUS9568</name>
</gene>
<reference evidence="2" key="1">
    <citation type="submission" date="2021-01" db="EMBL/GenBank/DDBJ databases">
        <authorList>
            <person name="Corre E."/>
            <person name="Pelletier E."/>
            <person name="Niang G."/>
            <person name="Scheremetjew M."/>
            <person name="Finn R."/>
            <person name="Kale V."/>
            <person name="Holt S."/>
            <person name="Cochrane G."/>
            <person name="Meng A."/>
            <person name="Brown T."/>
            <person name="Cohen L."/>
        </authorList>
    </citation>
    <scope>NUCLEOTIDE SEQUENCE</scope>
    <source>
        <strain evidence="2">CCMP127</strain>
    </source>
</reference>
<proteinExistence type="predicted"/>
<accession>A0A7S3L540</accession>
<protein>
    <submittedName>
        <fullName evidence="2">Uncharacterized protein</fullName>
    </submittedName>
</protein>
<feature type="transmembrane region" description="Helical" evidence="1">
    <location>
        <begin position="21"/>
        <end position="47"/>
    </location>
</feature>
<keyword evidence="1" id="KW-0472">Membrane</keyword>
<keyword evidence="1" id="KW-1133">Transmembrane helix</keyword>
<evidence type="ECO:0000313" key="2">
    <source>
        <dbReference type="EMBL" id="CAE0412300.1"/>
    </source>
</evidence>